<organism evidence="9 10">
    <name type="scientific">Neobacillus ginsengisoli</name>
    <dbReference type="NCBI Taxonomy" id="904295"/>
    <lineage>
        <taxon>Bacteria</taxon>
        <taxon>Bacillati</taxon>
        <taxon>Bacillota</taxon>
        <taxon>Bacilli</taxon>
        <taxon>Bacillales</taxon>
        <taxon>Bacillaceae</taxon>
        <taxon>Neobacillus</taxon>
    </lineage>
</organism>
<evidence type="ECO:0000313" key="10">
    <source>
        <dbReference type="Proteomes" id="UP001224122"/>
    </source>
</evidence>
<evidence type="ECO:0000256" key="6">
    <source>
        <dbReference type="ARBA" id="ARBA00023136"/>
    </source>
</evidence>
<evidence type="ECO:0000256" key="3">
    <source>
        <dbReference type="ARBA" id="ARBA00022475"/>
    </source>
</evidence>
<dbReference type="PANTHER" id="PTHR32243:SF18">
    <property type="entry name" value="INNER MEMBRANE ABC TRANSPORTER PERMEASE PROTEIN YCJP"/>
    <property type="match status" value="1"/>
</dbReference>
<evidence type="ECO:0000313" key="9">
    <source>
        <dbReference type="EMBL" id="MDQ0200266.1"/>
    </source>
</evidence>
<feature type="transmembrane region" description="Helical" evidence="7">
    <location>
        <begin position="239"/>
        <end position="262"/>
    </location>
</feature>
<feature type="transmembrane region" description="Helical" evidence="7">
    <location>
        <begin position="139"/>
        <end position="158"/>
    </location>
</feature>
<dbReference type="RefSeq" id="WP_307409915.1">
    <property type="nucleotide sequence ID" value="NZ_JAUSTW010000005.1"/>
</dbReference>
<dbReference type="InterPro" id="IPR000515">
    <property type="entry name" value="MetI-like"/>
</dbReference>
<feature type="transmembrane region" description="Helical" evidence="7">
    <location>
        <begin position="106"/>
        <end position="127"/>
    </location>
</feature>
<dbReference type="PANTHER" id="PTHR32243">
    <property type="entry name" value="MALTOSE TRANSPORT SYSTEM PERMEASE-RELATED"/>
    <property type="match status" value="1"/>
</dbReference>
<dbReference type="SUPFAM" id="SSF161098">
    <property type="entry name" value="MetI-like"/>
    <property type="match status" value="1"/>
</dbReference>
<evidence type="ECO:0000256" key="5">
    <source>
        <dbReference type="ARBA" id="ARBA00022989"/>
    </source>
</evidence>
<dbReference type="Proteomes" id="UP001224122">
    <property type="component" value="Unassembled WGS sequence"/>
</dbReference>
<keyword evidence="10" id="KW-1185">Reference proteome</keyword>
<keyword evidence="4 7" id="KW-0812">Transmembrane</keyword>
<accession>A0ABT9XY24</accession>
<dbReference type="Gene3D" id="1.10.3720.10">
    <property type="entry name" value="MetI-like"/>
    <property type="match status" value="1"/>
</dbReference>
<comment type="subcellular location">
    <subcellularLocation>
        <location evidence="1 7">Cell membrane</location>
        <topology evidence="1 7">Multi-pass membrane protein</topology>
    </subcellularLocation>
</comment>
<feature type="transmembrane region" description="Helical" evidence="7">
    <location>
        <begin position="12"/>
        <end position="36"/>
    </location>
</feature>
<sequence length="279" mass="31236">MKTLKWNRYVAARIIPYIILTIIGLLFIVPLLWMIFASFDDHASLTAALPKQVTLNNFVSIFHNPANIQAFANGVVLSLGQAILVVIIAALAAYPLSRYQLTYKKPFLYTILFATGLPITAVMVPVYEMFVYFKLQDSIFWTMIFLTASSLPYAIWIMKNFMDAVPLELEEAAWVDGASILQTLRRVVTPLMLPGIFTVGIFTFSGSWGNFFVPFILIQSPAKLPASVSIYQFFGQYGMVQYGQLAAFSFIYTLPAVILYIISQRFMSTGFNFSGGTKG</sequence>
<dbReference type="InterPro" id="IPR035906">
    <property type="entry name" value="MetI-like_sf"/>
</dbReference>
<feature type="domain" description="ABC transmembrane type-1" evidence="8">
    <location>
        <begin position="71"/>
        <end position="263"/>
    </location>
</feature>
<evidence type="ECO:0000259" key="8">
    <source>
        <dbReference type="PROSITE" id="PS50928"/>
    </source>
</evidence>
<evidence type="ECO:0000256" key="1">
    <source>
        <dbReference type="ARBA" id="ARBA00004651"/>
    </source>
</evidence>
<keyword evidence="9" id="KW-0762">Sugar transport</keyword>
<name>A0ABT9XY24_9BACI</name>
<feature type="transmembrane region" description="Helical" evidence="7">
    <location>
        <begin position="191"/>
        <end position="219"/>
    </location>
</feature>
<evidence type="ECO:0000256" key="2">
    <source>
        <dbReference type="ARBA" id="ARBA00022448"/>
    </source>
</evidence>
<keyword evidence="2 7" id="KW-0813">Transport</keyword>
<keyword evidence="5 7" id="KW-1133">Transmembrane helix</keyword>
<comment type="similarity">
    <text evidence="7">Belongs to the binding-protein-dependent transport system permease family.</text>
</comment>
<dbReference type="CDD" id="cd06261">
    <property type="entry name" value="TM_PBP2"/>
    <property type="match status" value="1"/>
</dbReference>
<gene>
    <name evidence="9" type="ORF">J2S10_003449</name>
</gene>
<feature type="transmembrane region" description="Helical" evidence="7">
    <location>
        <begin position="70"/>
        <end position="94"/>
    </location>
</feature>
<evidence type="ECO:0000256" key="4">
    <source>
        <dbReference type="ARBA" id="ARBA00022692"/>
    </source>
</evidence>
<keyword evidence="3" id="KW-1003">Cell membrane</keyword>
<proteinExistence type="inferred from homology"/>
<comment type="caution">
    <text evidence="9">The sequence shown here is derived from an EMBL/GenBank/DDBJ whole genome shotgun (WGS) entry which is preliminary data.</text>
</comment>
<reference evidence="9 10" key="1">
    <citation type="submission" date="2023-07" db="EMBL/GenBank/DDBJ databases">
        <title>Genomic Encyclopedia of Type Strains, Phase IV (KMG-IV): sequencing the most valuable type-strain genomes for metagenomic binning, comparative biology and taxonomic classification.</title>
        <authorList>
            <person name="Goeker M."/>
        </authorList>
    </citation>
    <scope>NUCLEOTIDE SEQUENCE [LARGE SCALE GENOMIC DNA]</scope>
    <source>
        <strain evidence="9 10">DSM 27594</strain>
    </source>
</reference>
<dbReference type="PROSITE" id="PS50928">
    <property type="entry name" value="ABC_TM1"/>
    <property type="match status" value="1"/>
</dbReference>
<protein>
    <submittedName>
        <fullName evidence="9">Multiple sugar transport system permease protein</fullName>
    </submittedName>
</protein>
<keyword evidence="6 7" id="KW-0472">Membrane</keyword>
<evidence type="ECO:0000256" key="7">
    <source>
        <dbReference type="RuleBase" id="RU363032"/>
    </source>
</evidence>
<dbReference type="InterPro" id="IPR050901">
    <property type="entry name" value="BP-dep_ABC_trans_perm"/>
</dbReference>
<dbReference type="Pfam" id="PF00528">
    <property type="entry name" value="BPD_transp_1"/>
    <property type="match status" value="1"/>
</dbReference>
<dbReference type="EMBL" id="JAUSTW010000005">
    <property type="protein sequence ID" value="MDQ0200266.1"/>
    <property type="molecule type" value="Genomic_DNA"/>
</dbReference>